<dbReference type="EC" id="3.1.1.-" evidence="8"/>
<dbReference type="InterPro" id="IPR011118">
    <property type="entry name" value="Tannase/feruloyl_esterase"/>
</dbReference>
<keyword evidence="4" id="KW-0732">Signal</keyword>
<dbReference type="GO" id="GO:0046872">
    <property type="term" value="F:metal ion binding"/>
    <property type="evidence" value="ECO:0007669"/>
    <property type="project" value="UniProtKB-KW"/>
</dbReference>
<evidence type="ECO:0000256" key="7">
    <source>
        <dbReference type="ARBA" id="ARBA00023157"/>
    </source>
</evidence>
<dbReference type="GO" id="GO:0030600">
    <property type="term" value="F:feruloyl esterase activity"/>
    <property type="evidence" value="ECO:0007669"/>
    <property type="project" value="UniProtKB-ARBA"/>
</dbReference>
<keyword evidence="2" id="KW-0719">Serine esterase</keyword>
<keyword evidence="6" id="KW-0106">Calcium</keyword>
<dbReference type="InterPro" id="IPR029058">
    <property type="entry name" value="AB_hydrolase_fold"/>
</dbReference>
<dbReference type="PANTHER" id="PTHR33938:SF13">
    <property type="entry name" value="CARBOXYLIC ESTER HYDROLASE"/>
    <property type="match status" value="1"/>
</dbReference>
<sequence length="457" mass="48286">MVTDYSATVLAAYRFTQPSTQLQNAAFCNVTVSYTHPIMEAWLPTAENWNRRLQAVGGGGWAAGRFFLSYKAMEGALADGYATLTTDAGLASSRDPAPWALVSPGNVNLYNLQNLGSAPLNEASPFYASCSQGGRQGLMLTQRYPTAFDNIAIVMNMLGTYPHTCKIDTLIAAAISSCDGLDGMVDGVIGNGQDVEACLATFDPFALAVRSISNCSSSPMAWNISHAAAAVVNATWHGLNPGADLTAASTSSNGQSGVAATNCSSSGTCVGAPSELSLPWLNLFINKDPSQTGSSNLAHPQFNDLVKAGTREFRSIIGTDDADLSAFQKAKLTVKKINNVIPPKSTEEYYKAVAGNTADGIQVGDFFRHFEVPGLGHCYGGLSGPPTGLFAQLRDWVENGTAPEQSSVVLNGTGGNRILCPYPRVARFDPTCGDALVERCWSCVGDSHGVKSPWIEL</sequence>
<dbReference type="PANTHER" id="PTHR33938">
    <property type="entry name" value="FERULOYL ESTERASE B-RELATED"/>
    <property type="match status" value="1"/>
</dbReference>
<evidence type="ECO:0000256" key="3">
    <source>
        <dbReference type="ARBA" id="ARBA00022723"/>
    </source>
</evidence>
<proteinExistence type="inferred from homology"/>
<keyword evidence="10" id="KW-1185">Reference proteome</keyword>
<keyword evidence="3" id="KW-0479">Metal-binding</keyword>
<comment type="caution">
    <text evidence="9">The sequence shown here is derived from an EMBL/GenBank/DDBJ whole genome shotgun (WGS) entry which is preliminary data.</text>
</comment>
<dbReference type="EMBL" id="JAUIQD010000007">
    <property type="protein sequence ID" value="KAK3343376.1"/>
    <property type="molecule type" value="Genomic_DNA"/>
</dbReference>
<name>A0AAJ0H7S5_9PEZI</name>
<accession>A0AAJ0H7S5</accession>
<reference evidence="9" key="2">
    <citation type="submission" date="2023-06" db="EMBL/GenBank/DDBJ databases">
        <authorList>
            <consortium name="Lawrence Berkeley National Laboratory"/>
            <person name="Haridas S."/>
            <person name="Hensen N."/>
            <person name="Bonometti L."/>
            <person name="Westerberg I."/>
            <person name="Brannstrom I.O."/>
            <person name="Guillou S."/>
            <person name="Cros-Aarteil S."/>
            <person name="Calhoun S."/>
            <person name="Kuo A."/>
            <person name="Mondo S."/>
            <person name="Pangilinan J."/>
            <person name="Riley R."/>
            <person name="Labutti K."/>
            <person name="Andreopoulos B."/>
            <person name="Lipzen A."/>
            <person name="Chen C."/>
            <person name="Yanf M."/>
            <person name="Daum C."/>
            <person name="Ng V."/>
            <person name="Clum A."/>
            <person name="Steindorff A."/>
            <person name="Ohm R."/>
            <person name="Martin F."/>
            <person name="Silar P."/>
            <person name="Natvig D."/>
            <person name="Lalanne C."/>
            <person name="Gautier V."/>
            <person name="Ament-Velasquez S.L."/>
            <person name="Kruys A."/>
            <person name="Hutchinson M.I."/>
            <person name="Powell A.J."/>
            <person name="Barry K."/>
            <person name="Miller A.N."/>
            <person name="Grigoriev I.V."/>
            <person name="Debuchy R."/>
            <person name="Gladieux P."/>
            <person name="Thoren M.H."/>
            <person name="Johannesson H."/>
        </authorList>
    </citation>
    <scope>NUCLEOTIDE SEQUENCE</scope>
    <source>
        <strain evidence="9">CBS 955.72</strain>
    </source>
</reference>
<keyword evidence="7" id="KW-1015">Disulfide bond</keyword>
<evidence type="ECO:0000256" key="1">
    <source>
        <dbReference type="ARBA" id="ARBA00006249"/>
    </source>
</evidence>
<comment type="similarity">
    <text evidence="1 8">Belongs to the tannase family.</text>
</comment>
<evidence type="ECO:0000313" key="9">
    <source>
        <dbReference type="EMBL" id="KAK3343376.1"/>
    </source>
</evidence>
<reference evidence="9" key="1">
    <citation type="journal article" date="2023" name="Mol. Phylogenet. Evol.">
        <title>Genome-scale phylogeny and comparative genomics of the fungal order Sordariales.</title>
        <authorList>
            <person name="Hensen N."/>
            <person name="Bonometti L."/>
            <person name="Westerberg I."/>
            <person name="Brannstrom I.O."/>
            <person name="Guillou S."/>
            <person name="Cros-Aarteil S."/>
            <person name="Calhoun S."/>
            <person name="Haridas S."/>
            <person name="Kuo A."/>
            <person name="Mondo S."/>
            <person name="Pangilinan J."/>
            <person name="Riley R."/>
            <person name="LaButti K."/>
            <person name="Andreopoulos B."/>
            <person name="Lipzen A."/>
            <person name="Chen C."/>
            <person name="Yan M."/>
            <person name="Daum C."/>
            <person name="Ng V."/>
            <person name="Clum A."/>
            <person name="Steindorff A."/>
            <person name="Ohm R.A."/>
            <person name="Martin F."/>
            <person name="Silar P."/>
            <person name="Natvig D.O."/>
            <person name="Lalanne C."/>
            <person name="Gautier V."/>
            <person name="Ament-Velasquez S.L."/>
            <person name="Kruys A."/>
            <person name="Hutchinson M.I."/>
            <person name="Powell A.J."/>
            <person name="Barry K."/>
            <person name="Miller A.N."/>
            <person name="Grigoriev I.V."/>
            <person name="Debuchy R."/>
            <person name="Gladieux P."/>
            <person name="Hiltunen Thoren M."/>
            <person name="Johannesson H."/>
        </authorList>
    </citation>
    <scope>NUCLEOTIDE SEQUENCE</scope>
    <source>
        <strain evidence="9">CBS 955.72</strain>
    </source>
</reference>
<evidence type="ECO:0000256" key="2">
    <source>
        <dbReference type="ARBA" id="ARBA00022487"/>
    </source>
</evidence>
<dbReference type="AlphaFoldDB" id="A0AAJ0H7S5"/>
<keyword evidence="5 8" id="KW-0378">Hydrolase</keyword>
<evidence type="ECO:0000256" key="4">
    <source>
        <dbReference type="ARBA" id="ARBA00022729"/>
    </source>
</evidence>
<dbReference type="SUPFAM" id="SSF53474">
    <property type="entry name" value="alpha/beta-Hydrolases"/>
    <property type="match status" value="1"/>
</dbReference>
<gene>
    <name evidence="9" type="ORF">B0T25DRAFT_625300</name>
</gene>
<organism evidence="9 10">
    <name type="scientific">Lasiosphaeria hispida</name>
    <dbReference type="NCBI Taxonomy" id="260671"/>
    <lineage>
        <taxon>Eukaryota</taxon>
        <taxon>Fungi</taxon>
        <taxon>Dikarya</taxon>
        <taxon>Ascomycota</taxon>
        <taxon>Pezizomycotina</taxon>
        <taxon>Sordariomycetes</taxon>
        <taxon>Sordariomycetidae</taxon>
        <taxon>Sordariales</taxon>
        <taxon>Lasiosphaeriaceae</taxon>
        <taxon>Lasiosphaeria</taxon>
    </lineage>
</organism>
<dbReference type="Proteomes" id="UP001275084">
    <property type="component" value="Unassembled WGS sequence"/>
</dbReference>
<evidence type="ECO:0000256" key="5">
    <source>
        <dbReference type="ARBA" id="ARBA00022801"/>
    </source>
</evidence>
<evidence type="ECO:0000256" key="8">
    <source>
        <dbReference type="RuleBase" id="RU361238"/>
    </source>
</evidence>
<evidence type="ECO:0000256" key="6">
    <source>
        <dbReference type="ARBA" id="ARBA00022837"/>
    </source>
</evidence>
<protein>
    <recommendedName>
        <fullName evidence="8">Carboxylic ester hydrolase</fullName>
        <ecNumber evidence="8">3.1.1.-</ecNumber>
    </recommendedName>
</protein>
<dbReference type="Pfam" id="PF07519">
    <property type="entry name" value="Tannase"/>
    <property type="match status" value="2"/>
</dbReference>
<evidence type="ECO:0000313" key="10">
    <source>
        <dbReference type="Proteomes" id="UP001275084"/>
    </source>
</evidence>